<dbReference type="CDD" id="cd10910">
    <property type="entry name" value="PIN_limkain_b1_N_like"/>
    <property type="match status" value="1"/>
</dbReference>
<dbReference type="GO" id="GO:0004540">
    <property type="term" value="F:RNA nuclease activity"/>
    <property type="evidence" value="ECO:0007669"/>
    <property type="project" value="InterPro"/>
</dbReference>
<feature type="compositionally biased region" description="Basic and acidic residues" evidence="1">
    <location>
        <begin position="244"/>
        <end position="263"/>
    </location>
</feature>
<dbReference type="Pfam" id="PF01936">
    <property type="entry name" value="NYN"/>
    <property type="match status" value="1"/>
</dbReference>
<dbReference type="InterPro" id="IPR024768">
    <property type="entry name" value="Marf1"/>
</dbReference>
<evidence type="ECO:0000313" key="3">
    <source>
        <dbReference type="EMBL" id="JAU89156.1"/>
    </source>
</evidence>
<dbReference type="InterPro" id="IPR021139">
    <property type="entry name" value="NYN"/>
</dbReference>
<dbReference type="AlphaFoldDB" id="A0A1J3JB22"/>
<gene>
    <name evidence="3" type="ORF">MP_TR21616_c0_g1_i1_g.61051</name>
</gene>
<proteinExistence type="predicted"/>
<name>A0A1J3JB22_NOCCA</name>
<dbReference type="GO" id="GO:0005777">
    <property type="term" value="C:peroxisome"/>
    <property type="evidence" value="ECO:0007669"/>
    <property type="project" value="InterPro"/>
</dbReference>
<reference evidence="3" key="1">
    <citation type="submission" date="2016-07" db="EMBL/GenBank/DDBJ databases">
        <title>De novo transcriptome assembly of four accessions of the metal hyperaccumulator plant Noccaea caerulescens.</title>
        <authorList>
            <person name="Blande D."/>
            <person name="Halimaa P."/>
            <person name="Tervahauta A.I."/>
            <person name="Aarts M.G."/>
            <person name="Karenlampi S.O."/>
        </authorList>
    </citation>
    <scope>NUCLEOTIDE SEQUENCE</scope>
</reference>
<organism evidence="3">
    <name type="scientific">Noccaea caerulescens</name>
    <name type="common">Alpine penny-cress</name>
    <name type="synonym">Thlaspi caerulescens</name>
    <dbReference type="NCBI Taxonomy" id="107243"/>
    <lineage>
        <taxon>Eukaryota</taxon>
        <taxon>Viridiplantae</taxon>
        <taxon>Streptophyta</taxon>
        <taxon>Embryophyta</taxon>
        <taxon>Tracheophyta</taxon>
        <taxon>Spermatophyta</taxon>
        <taxon>Magnoliopsida</taxon>
        <taxon>eudicotyledons</taxon>
        <taxon>Gunneridae</taxon>
        <taxon>Pentapetalae</taxon>
        <taxon>rosids</taxon>
        <taxon>malvids</taxon>
        <taxon>Brassicales</taxon>
        <taxon>Brassicaceae</taxon>
        <taxon>Coluteocarpeae</taxon>
        <taxon>Noccaea</taxon>
    </lineage>
</organism>
<protein>
    <recommendedName>
        <fullName evidence="2">NYN domain-containing protein</fullName>
    </recommendedName>
</protein>
<dbReference type="GO" id="GO:0010468">
    <property type="term" value="P:regulation of gene expression"/>
    <property type="evidence" value="ECO:0007669"/>
    <property type="project" value="InterPro"/>
</dbReference>
<dbReference type="PANTHER" id="PTHR14379:SF84">
    <property type="entry name" value="NYN DOMAIN-CONTAINING PROTEIN"/>
    <property type="match status" value="1"/>
</dbReference>
<sequence>MMRQEAAKPEYVKAKTAVWWDINSCPIPHGYDVCRIRPSIESALKSLGYSGPVEITVIGNQEDTPEEVLRGLSSKLISVKHGPARQILLNLLMSWQNRNPPPASMMLISDIVESMSLVLCRRQQRKSGYNLLRAYTCAPNHVSTLYSTAEWLWESLLAAADETDSNKQEVTRIKSSVLQKCTRPPFIWQWPLFVPFDCFMCFFTTKSVEDFTTHLSGAEHQQKRIALERSRMPHPGYEVEENAPEGKEENPPESKRSKMRAHE</sequence>
<evidence type="ECO:0000259" key="2">
    <source>
        <dbReference type="Pfam" id="PF01936"/>
    </source>
</evidence>
<feature type="domain" description="NYN" evidence="2">
    <location>
        <begin position="15"/>
        <end position="113"/>
    </location>
</feature>
<dbReference type="PANTHER" id="PTHR14379">
    <property type="entry name" value="LIMKAIN B LKAP"/>
    <property type="match status" value="1"/>
</dbReference>
<evidence type="ECO:0000256" key="1">
    <source>
        <dbReference type="SAM" id="MobiDB-lite"/>
    </source>
</evidence>
<accession>A0A1J3JB22</accession>
<feature type="region of interest" description="Disordered" evidence="1">
    <location>
        <begin position="226"/>
        <end position="263"/>
    </location>
</feature>
<dbReference type="EMBL" id="GEVM01016782">
    <property type="protein sequence ID" value="JAU89156.1"/>
    <property type="molecule type" value="Transcribed_RNA"/>
</dbReference>